<keyword evidence="2 5" id="KW-0238">DNA-binding</keyword>
<reference evidence="5" key="1">
    <citation type="journal article" date="2015" name="Genome Announc.">
        <title>Draft Genome Sequence of Anaerolineae Strain TC1, a Novel Isolate from a Methanogenic Wastewater Treatment System.</title>
        <authorList>
            <person name="Matsuura N."/>
            <person name="Tourlousse D.M."/>
            <person name="Sun L."/>
            <person name="Toyonaga M."/>
            <person name="Kuroda K."/>
            <person name="Ohashi A."/>
            <person name="Cruz R."/>
            <person name="Yamaguchi T."/>
            <person name="Sekiguchi Y."/>
        </authorList>
    </citation>
    <scope>NUCLEOTIDE SEQUENCE [LARGE SCALE GENOMIC DNA]</scope>
    <source>
        <strain evidence="5">TC1</strain>
    </source>
</reference>
<dbReference type="InterPro" id="IPR036390">
    <property type="entry name" value="WH_DNA-bd_sf"/>
</dbReference>
<dbReference type="InterPro" id="IPR000835">
    <property type="entry name" value="HTH_MarR-typ"/>
</dbReference>
<evidence type="ECO:0000256" key="2">
    <source>
        <dbReference type="ARBA" id="ARBA00023125"/>
    </source>
</evidence>
<proteinExistence type="predicted"/>
<dbReference type="InterPro" id="IPR036388">
    <property type="entry name" value="WH-like_DNA-bd_sf"/>
</dbReference>
<dbReference type="PANTHER" id="PTHR42756">
    <property type="entry name" value="TRANSCRIPTIONAL REGULATOR, MARR"/>
    <property type="match status" value="1"/>
</dbReference>
<dbReference type="Pfam" id="PF12802">
    <property type="entry name" value="MarR_2"/>
    <property type="match status" value="1"/>
</dbReference>
<organism evidence="5">
    <name type="scientific">Flexilinea flocculi</name>
    <dbReference type="NCBI Taxonomy" id="1678840"/>
    <lineage>
        <taxon>Bacteria</taxon>
        <taxon>Bacillati</taxon>
        <taxon>Chloroflexota</taxon>
        <taxon>Anaerolineae</taxon>
        <taxon>Anaerolineales</taxon>
        <taxon>Anaerolineaceae</taxon>
        <taxon>Flexilinea</taxon>
    </lineage>
</organism>
<name>A0A0S7BRR9_9CHLR</name>
<keyword evidence="6" id="KW-1185">Reference proteome</keyword>
<gene>
    <name evidence="5" type="ORF">ATC1_13356</name>
</gene>
<dbReference type="STRING" id="1678840.ATC1_13356"/>
<sequence length="166" mass="19138">MKPDYFSITEKLNKLFLWHRISLYKIAHRSGLYQGQLPVLAFIQKNEGCTQKEVANQLGVSAASVASSTKRLQRAGMIRKKIDETNLRQNMLYLTEEGEKTTEKTCKMMDEFHLSFFQGFSENELELLGQFLDRMIHNVAGKDSSVDLFSLIHLEMKTEKEGKEKN</sequence>
<dbReference type="PATRIC" id="fig|1678840.3.peg.1617"/>
<keyword evidence="3" id="KW-0804">Transcription</keyword>
<dbReference type="AlphaFoldDB" id="A0A0S7BRR9"/>
<dbReference type="Proteomes" id="UP000053370">
    <property type="component" value="Unassembled WGS sequence"/>
</dbReference>
<dbReference type="SMART" id="SM00347">
    <property type="entry name" value="HTH_MARR"/>
    <property type="match status" value="1"/>
</dbReference>
<dbReference type="PRINTS" id="PR00598">
    <property type="entry name" value="HTHMARR"/>
</dbReference>
<keyword evidence="1" id="KW-0805">Transcription regulation</keyword>
<dbReference type="Gene3D" id="1.10.10.10">
    <property type="entry name" value="Winged helix-like DNA-binding domain superfamily/Winged helix DNA-binding domain"/>
    <property type="match status" value="1"/>
</dbReference>
<accession>A0A0S7BRR9</accession>
<evidence type="ECO:0000256" key="3">
    <source>
        <dbReference type="ARBA" id="ARBA00023163"/>
    </source>
</evidence>
<dbReference type="PROSITE" id="PS50995">
    <property type="entry name" value="HTH_MARR_2"/>
    <property type="match status" value="1"/>
</dbReference>
<evidence type="ECO:0000313" key="5">
    <source>
        <dbReference type="EMBL" id="GAP40382.1"/>
    </source>
</evidence>
<feature type="domain" description="HTH marR-type" evidence="4">
    <location>
        <begin position="1"/>
        <end position="137"/>
    </location>
</feature>
<dbReference type="GO" id="GO:0003700">
    <property type="term" value="F:DNA-binding transcription factor activity"/>
    <property type="evidence" value="ECO:0007669"/>
    <property type="project" value="InterPro"/>
</dbReference>
<evidence type="ECO:0000256" key="1">
    <source>
        <dbReference type="ARBA" id="ARBA00023015"/>
    </source>
</evidence>
<evidence type="ECO:0000259" key="4">
    <source>
        <dbReference type="PROSITE" id="PS50995"/>
    </source>
</evidence>
<evidence type="ECO:0000313" key="6">
    <source>
        <dbReference type="Proteomes" id="UP000053370"/>
    </source>
</evidence>
<dbReference type="GO" id="GO:0003677">
    <property type="term" value="F:DNA binding"/>
    <property type="evidence" value="ECO:0007669"/>
    <property type="project" value="UniProtKB-KW"/>
</dbReference>
<dbReference type="SUPFAM" id="SSF46785">
    <property type="entry name" value="Winged helix' DNA-binding domain"/>
    <property type="match status" value="1"/>
</dbReference>
<protein>
    <submittedName>
        <fullName evidence="5">DNA-binding transcriptional regulator, MarR family</fullName>
    </submittedName>
</protein>
<dbReference type="PANTHER" id="PTHR42756:SF1">
    <property type="entry name" value="TRANSCRIPTIONAL REPRESSOR OF EMRAB OPERON"/>
    <property type="match status" value="1"/>
</dbReference>
<dbReference type="EMBL" id="DF968181">
    <property type="protein sequence ID" value="GAP40382.1"/>
    <property type="molecule type" value="Genomic_DNA"/>
</dbReference>